<evidence type="ECO:0000313" key="1">
    <source>
        <dbReference type="EMBL" id="JAD69626.1"/>
    </source>
</evidence>
<reference evidence="1" key="2">
    <citation type="journal article" date="2015" name="Data Brief">
        <title>Shoot transcriptome of the giant reed, Arundo donax.</title>
        <authorList>
            <person name="Barrero R.A."/>
            <person name="Guerrero F.D."/>
            <person name="Moolhuijzen P."/>
            <person name="Goolsby J.A."/>
            <person name="Tidwell J."/>
            <person name="Bellgard S.E."/>
            <person name="Bellgard M.I."/>
        </authorList>
    </citation>
    <scope>NUCLEOTIDE SEQUENCE</scope>
    <source>
        <tissue evidence="1">Shoot tissue taken approximately 20 cm above the soil surface</tissue>
    </source>
</reference>
<organism evidence="1">
    <name type="scientific">Arundo donax</name>
    <name type="common">Giant reed</name>
    <name type="synonym">Donax arundinaceus</name>
    <dbReference type="NCBI Taxonomy" id="35708"/>
    <lineage>
        <taxon>Eukaryota</taxon>
        <taxon>Viridiplantae</taxon>
        <taxon>Streptophyta</taxon>
        <taxon>Embryophyta</taxon>
        <taxon>Tracheophyta</taxon>
        <taxon>Spermatophyta</taxon>
        <taxon>Magnoliopsida</taxon>
        <taxon>Liliopsida</taxon>
        <taxon>Poales</taxon>
        <taxon>Poaceae</taxon>
        <taxon>PACMAD clade</taxon>
        <taxon>Arundinoideae</taxon>
        <taxon>Arundineae</taxon>
        <taxon>Arundo</taxon>
    </lineage>
</organism>
<accession>A0A0A9C259</accession>
<reference evidence="1" key="1">
    <citation type="submission" date="2014-09" db="EMBL/GenBank/DDBJ databases">
        <authorList>
            <person name="Magalhaes I.L.F."/>
            <person name="Oliveira U."/>
            <person name="Santos F.R."/>
            <person name="Vidigal T.H.D.A."/>
            <person name="Brescovit A.D."/>
            <person name="Santos A.J."/>
        </authorList>
    </citation>
    <scope>NUCLEOTIDE SEQUENCE</scope>
    <source>
        <tissue evidence="1">Shoot tissue taken approximately 20 cm above the soil surface</tissue>
    </source>
</reference>
<sequence length="8" mass="928">MPPESRVL</sequence>
<protein>
    <submittedName>
        <fullName evidence="1">Uncharacterized protein</fullName>
    </submittedName>
</protein>
<dbReference type="EMBL" id="GBRH01228269">
    <property type="protein sequence ID" value="JAD69626.1"/>
    <property type="molecule type" value="Transcribed_RNA"/>
</dbReference>
<name>A0A0A9C259_ARUDO</name>
<proteinExistence type="predicted"/>